<evidence type="ECO:0000256" key="4">
    <source>
        <dbReference type="ARBA" id="ARBA00022840"/>
    </source>
</evidence>
<dbReference type="PROSITE" id="PS51986">
    <property type="entry name" value="GS_BETA_GRASP"/>
    <property type="match status" value="1"/>
</dbReference>
<feature type="non-terminal residue" evidence="7">
    <location>
        <position position="1"/>
    </location>
</feature>
<keyword evidence="2" id="KW-0436">Ligase</keyword>
<dbReference type="GO" id="GO:0006542">
    <property type="term" value="P:glutamine biosynthetic process"/>
    <property type="evidence" value="ECO:0007669"/>
    <property type="project" value="InterPro"/>
</dbReference>
<dbReference type="Gene3D" id="3.30.590.10">
    <property type="entry name" value="Glutamine synthetase/guanido kinase, catalytic domain"/>
    <property type="match status" value="1"/>
</dbReference>
<comment type="similarity">
    <text evidence="1">Belongs to the glutamine synthetase family.</text>
</comment>
<keyword evidence="3" id="KW-0547">Nucleotide-binding</keyword>
<dbReference type="InterPro" id="IPR008147">
    <property type="entry name" value="Gln_synt_N"/>
</dbReference>
<reference evidence="7" key="1">
    <citation type="submission" date="2018-05" db="EMBL/GenBank/DDBJ databases">
        <authorList>
            <person name="Lanie J.A."/>
            <person name="Ng W.-L."/>
            <person name="Kazmierczak K.M."/>
            <person name="Andrzejewski T.M."/>
            <person name="Davidsen T.M."/>
            <person name="Wayne K.J."/>
            <person name="Tettelin H."/>
            <person name="Glass J.I."/>
            <person name="Rusch D."/>
            <person name="Podicherti R."/>
            <person name="Tsui H.-C.T."/>
            <person name="Winkler M.E."/>
        </authorList>
    </citation>
    <scope>NUCLEOTIDE SEQUENCE</scope>
</reference>
<organism evidence="7">
    <name type="scientific">marine metagenome</name>
    <dbReference type="NCBI Taxonomy" id="408172"/>
    <lineage>
        <taxon>unclassified sequences</taxon>
        <taxon>metagenomes</taxon>
        <taxon>ecological metagenomes</taxon>
    </lineage>
</organism>
<dbReference type="PROSITE" id="PS51987">
    <property type="entry name" value="GS_CATALYTIC"/>
    <property type="match status" value="1"/>
</dbReference>
<proteinExistence type="inferred from homology"/>
<protein>
    <submittedName>
        <fullName evidence="7">Uncharacterized protein</fullName>
    </submittedName>
</protein>
<evidence type="ECO:0000256" key="3">
    <source>
        <dbReference type="ARBA" id="ARBA00022741"/>
    </source>
</evidence>
<dbReference type="PANTHER" id="PTHR43785:SF3">
    <property type="entry name" value="GS CATALYTIC DOMAIN-CONTAINING PROTEIN"/>
    <property type="match status" value="1"/>
</dbReference>
<dbReference type="GO" id="GO:0006598">
    <property type="term" value="P:polyamine catabolic process"/>
    <property type="evidence" value="ECO:0007669"/>
    <property type="project" value="TreeGrafter"/>
</dbReference>
<evidence type="ECO:0000256" key="2">
    <source>
        <dbReference type="ARBA" id="ARBA00022598"/>
    </source>
</evidence>
<dbReference type="GO" id="GO:0005524">
    <property type="term" value="F:ATP binding"/>
    <property type="evidence" value="ECO:0007669"/>
    <property type="project" value="UniProtKB-KW"/>
</dbReference>
<dbReference type="SMART" id="SM01230">
    <property type="entry name" value="Gln-synt_C"/>
    <property type="match status" value="1"/>
</dbReference>
<feature type="domain" description="GS beta-grasp" evidence="5">
    <location>
        <begin position="1"/>
        <end position="90"/>
    </location>
</feature>
<name>A0A381ZD85_9ZZZZ</name>
<dbReference type="SUPFAM" id="SSF55931">
    <property type="entry name" value="Glutamine synthetase/guanido kinase"/>
    <property type="match status" value="1"/>
</dbReference>
<accession>A0A381ZD85</accession>
<dbReference type="SUPFAM" id="SSF54368">
    <property type="entry name" value="Glutamine synthetase, N-terminal domain"/>
    <property type="match status" value="1"/>
</dbReference>
<dbReference type="PANTHER" id="PTHR43785">
    <property type="entry name" value="GAMMA-GLUTAMYLPUTRESCINE SYNTHETASE"/>
    <property type="match status" value="1"/>
</dbReference>
<evidence type="ECO:0000313" key="7">
    <source>
        <dbReference type="EMBL" id="SVA87084.1"/>
    </source>
</evidence>
<evidence type="ECO:0000259" key="6">
    <source>
        <dbReference type="PROSITE" id="PS51987"/>
    </source>
</evidence>
<dbReference type="AlphaFoldDB" id="A0A381ZD85"/>
<keyword evidence="4" id="KW-0067">ATP-binding</keyword>
<feature type="domain" description="GS catalytic" evidence="6">
    <location>
        <begin position="97"/>
        <end position="431"/>
    </location>
</feature>
<dbReference type="InterPro" id="IPR014746">
    <property type="entry name" value="Gln_synth/guanido_kin_cat_dom"/>
</dbReference>
<evidence type="ECO:0000256" key="1">
    <source>
        <dbReference type="ARBA" id="ARBA00009897"/>
    </source>
</evidence>
<gene>
    <name evidence="7" type="ORF">METZ01_LOCUS139938</name>
</gene>
<dbReference type="FunFam" id="3.30.590.10:FF:000005">
    <property type="entry name" value="Probable glutamine synthetase"/>
    <property type="match status" value="1"/>
</dbReference>
<dbReference type="GO" id="GO:0004356">
    <property type="term" value="F:glutamine synthetase activity"/>
    <property type="evidence" value="ECO:0007669"/>
    <property type="project" value="InterPro"/>
</dbReference>
<dbReference type="Pfam" id="PF00120">
    <property type="entry name" value="Gln-synt_C"/>
    <property type="match status" value="1"/>
</dbReference>
<dbReference type="InterPro" id="IPR008146">
    <property type="entry name" value="Gln_synth_cat_dom"/>
</dbReference>
<dbReference type="InterPro" id="IPR036651">
    <property type="entry name" value="Gln_synt_N_sf"/>
</dbReference>
<sequence>VECIIPDLTGIARGKIMPADKFLLNEGLCMPEAVFLQTVTGEWLPYEELYGVDPAEIDMQLKPDPSTTSIVPWVDEPTAQVIHDCIHHDGTPVELSPRNVLKKVLERYRQQELQPAIAPELEFYLTKINKDPDYPLTPPVGRSGREEVTGQFYGIDALNEFDPLFEEMYDFCEAQELEIDALTHESGSAQMEINFNHGDPLLLADHVYLYKRTMRETAMRHKVYATFMAKPMENQPGSSLHIHQSILDRKTGRNIFEDDKGGDSEKLRHFIGGLQKYLPLAMPLLGPNVNSYRRITPNNSAPINVHWGHDNRTTGFRVPISNGTNRRIENRIAGADANPYLAFATSLGCGLMGMNEELEPTPPVQTSAYDHDYSLPRNLEEALRQMEESPLFKELFSEKFVRVYCTLKRAEFEAFFSVISTWEREYLLLNV</sequence>
<dbReference type="EMBL" id="UINC01020830">
    <property type="protein sequence ID" value="SVA87084.1"/>
    <property type="molecule type" value="Genomic_DNA"/>
</dbReference>
<dbReference type="Gene3D" id="3.10.20.70">
    <property type="entry name" value="Glutamine synthetase, N-terminal domain"/>
    <property type="match status" value="1"/>
</dbReference>
<evidence type="ECO:0000259" key="5">
    <source>
        <dbReference type="PROSITE" id="PS51986"/>
    </source>
</evidence>